<sequence length="1809" mass="197229">APGNDEEMVPAPTEPPTPEPPIKPYLGELTVTDATPDSLSLSWMVPEGQFDHFLVQYRNEDGQPKVVQVPGHEDGVTISGLEPDHKYKMNLYGFHDGQRMGPVSAIGVTAAEEETPGPTEPSMEAPEPPEEPLLGELTVTGASPDSLSLSWTVPQGRFDSFTVQYKDRDGRPQAVRVGGEESEVTVGGLEPGRKYKMHLYGLHEGRRVGPVSAVGVTAPEEVVDETPRPTEPSTEAPEPPEEPLLGELTVTGASPDSLSLSWTVPQGRFDSFTVQYKDKDGRPQVVRVGGEETEVTVGGLEPGRKYKMHLYGLHEGRRVGPVSTVGVTEDEAETTQAAPTTTPEPPIKPRLGELTITDATPDSFSLSWTVPEGQFDHFLVQYRNGDGQPKAVRVPGHEDGVTISGLEPDHKYKMNLYGFHGGQRVGPVSAIGVTAAEEETPSPTEPSTEAPEPPEEPLLGELTVTGASPDSLSLSWTVPQGHFDSFTVQYKDRDGWPQVVRVGGEESEVTVGGLEPGRKYKMHLYGLHEGRRVGPVSTVGVTGELPRGQPGPEARQARRLERALHESEVTVGGLEPGRKYKMHLYGLHEGRRVGPVSAVGMTVWHQVHTQRRAPSPPTSRLLPHGNFLPVRRHSPFSPDPVPGNTILLSVSMNSTPGSSYKDLTIFIHVYSAPEDEAETTQAAPTTTPEPPIKPRLGELTITDATPDSFSLSWTVPEGQFDHFLVQYRNGDGQPKAVRVPGHEDGVTISGLEPDHKYKMNLYGFHGGEHCVPWAGSCILTHGPALLFSAPLPTLPPVEPHLGELVVAGVTSDSVDLSWSVVQGPFDSFLVQYRDVQGQSQAVPVSGDLRAVTISGLDPARKYKFLLFGLQNGKRHAPDTKPSPRLGELTVTDVTPDSLGLSWTVPEGEFDSFVVQYKDRDGQPQVVPVAADQREVTVPGLEPSRKYKFLLYGLAGRKRLGPVSAEGTTGEPQSGLHLFQSSLSSEPSELTSWESPSALTSSQLRGWGSGKQRPSLHPTTLPRLMIFVYLLHPHHSRREWGRKELGVPSSPCTAPLEKELQPPPRLGELTVAEETSSSLRLSWTVAQGPFDSFVVQYRDKDGQPKAVPVAEDQRMVTIEDLEPGRKYKFLLYGLLGGKRLGPVSALGMTGTTRHPRPPVCDWEGGKGGPEAVVAGKEREAGARERGQVGWMRVDPPVAASPWVQMEKRGPAPAGQASGEPGPRLSQLSVTDVTTSSLRLNWEAPPGAFDSFLLRFGVPSPSTLEPHPRPLLQRELMVPGTRHSAVLRDLRPGTLYSLTLYGLRGPHKADSIQGTARTLSPVLESPRDLQFIEIGETSARVNWMPPPSRVDSFKVSYQLADGGEPQSVQVDGRVRTQKLQGLIPGARYEVTVVSVRGFEESEPLTGFLTTVPDGPTQLRALNLTEGFAMLHWKPPQNPVDTYDVQVTAPGAPPLQAAAPGSAVDYPLHDLVLHTNYTATVRGLRGPNLTSPASITFTTGLEAPRDLEAKEVTPRTALLTWTEPQVRPTGYLLSFDTPGGQTQEILLPAGVTSHQLLGLFPSTPYSARLQAMWGESLLPPVSTSFTTGGLRIPFPRDCGEEMQNGAAASRTTTIFLNGNRERPLNVFCDMETDGGGWLVFQRRMDGQTDFWRDWEDYAHGFGNISGEFWLGNEALHSLTQAGDYSMRVDLRAGDEAVFAQYDSFRVDSAAEYYRLHLEGYHGTAGDSMSYHSGSVFSARDRDPNNLLISCAVSYRGAWWYRNCHYANLNGLYGSTVDHQGVSWYYWKGFEFSVPFTEMKLRPRNFRSPAGGG</sequence>
<dbReference type="InterPro" id="IPR002181">
    <property type="entry name" value="Fibrinogen_a/b/g_C_dom"/>
</dbReference>
<keyword evidence="4" id="KW-0245">EGF-like domain</keyword>
<feature type="domain" description="Fibronectin type-III" evidence="11">
    <location>
        <begin position="884"/>
        <end position="973"/>
    </location>
</feature>
<feature type="region of interest" description="Disordered" evidence="10">
    <location>
        <begin position="676"/>
        <end position="696"/>
    </location>
</feature>
<dbReference type="PROSITE" id="PS51406">
    <property type="entry name" value="FIBRINOGEN_C_2"/>
    <property type="match status" value="1"/>
</dbReference>
<feature type="domain" description="Fibronectin type-III" evidence="11">
    <location>
        <begin position="1500"/>
        <end position="1590"/>
    </location>
</feature>
<dbReference type="FunFam" id="2.60.40.10:FF:000794">
    <property type="entry name" value="Tenascin-X"/>
    <property type="match status" value="1"/>
</dbReference>
<dbReference type="Gene3D" id="2.60.40.10">
    <property type="entry name" value="Immunoglobulins"/>
    <property type="match status" value="14"/>
</dbReference>
<feature type="region of interest" description="Disordered" evidence="10">
    <location>
        <begin position="1"/>
        <end position="23"/>
    </location>
</feature>
<gene>
    <name evidence="13" type="primary">TNXB</name>
</gene>
<dbReference type="Ensembl" id="ENSCCAT00000036253.1">
    <property type="protein sequence ID" value="ENSCCAP00000018776.1"/>
    <property type="gene ID" value="ENSCCAG00000027168.1"/>
</dbReference>
<dbReference type="InterPro" id="IPR020837">
    <property type="entry name" value="Fibrinogen_CS"/>
</dbReference>
<dbReference type="SUPFAM" id="SSF49265">
    <property type="entry name" value="Fibronectin type III"/>
    <property type="match status" value="12"/>
</dbReference>
<keyword evidence="2" id="KW-0964">Secreted</keyword>
<dbReference type="Proteomes" id="UP000233040">
    <property type="component" value="Unassembled WGS sequence"/>
</dbReference>
<feature type="domain" description="Fibronectin type-III" evidence="11">
    <location>
        <begin position="350"/>
        <end position="443"/>
    </location>
</feature>
<dbReference type="SMART" id="SM00186">
    <property type="entry name" value="FBG"/>
    <property type="match status" value="1"/>
</dbReference>
<feature type="region of interest" description="Disordered" evidence="10">
    <location>
        <begin position="220"/>
        <end position="259"/>
    </location>
</feature>
<feature type="domain" description="Fibronectin type-III" evidence="11">
    <location>
        <begin position="1064"/>
        <end position="1154"/>
    </location>
</feature>
<name>A0A2K5QSB4_CEBIM</name>
<feature type="domain" description="Fibronectin type-III" evidence="11">
    <location>
        <begin position="795"/>
        <end position="882"/>
    </location>
</feature>
<evidence type="ECO:0000313" key="13">
    <source>
        <dbReference type="Ensembl" id="ENSCCAP00000018776.1"/>
    </source>
</evidence>
<dbReference type="InterPro" id="IPR036116">
    <property type="entry name" value="FN3_sf"/>
</dbReference>
<dbReference type="FunFam" id="2.60.40.10:FF:000883">
    <property type="entry name" value="tenascin-X"/>
    <property type="match status" value="1"/>
</dbReference>
<evidence type="ECO:0000256" key="2">
    <source>
        <dbReference type="ARBA" id="ARBA00022525"/>
    </source>
</evidence>
<keyword evidence="5" id="KW-0732">Signal</keyword>
<comment type="subcellular location">
    <subcellularLocation>
        <location evidence="1">Secreted</location>
        <location evidence="1">Extracellular space</location>
        <location evidence="1">Extracellular matrix</location>
    </subcellularLocation>
</comment>
<dbReference type="FunFam" id="2.60.40.10:FF:000701">
    <property type="entry name" value="Tenascin-X"/>
    <property type="match status" value="1"/>
</dbReference>
<evidence type="ECO:0000259" key="12">
    <source>
        <dbReference type="PROSITE" id="PS51406"/>
    </source>
</evidence>
<evidence type="ECO:0000256" key="1">
    <source>
        <dbReference type="ARBA" id="ARBA00004498"/>
    </source>
</evidence>
<dbReference type="InterPro" id="IPR014716">
    <property type="entry name" value="Fibrinogen_a/b/g_C_1"/>
</dbReference>
<feature type="region of interest" description="Disordered" evidence="10">
    <location>
        <begin position="330"/>
        <end position="349"/>
    </location>
</feature>
<dbReference type="InterPro" id="IPR050991">
    <property type="entry name" value="ECM_Regulatory_Proteins"/>
</dbReference>
<feature type="domain" description="Fibronectin type-III" evidence="11">
    <location>
        <begin position="239"/>
        <end position="337"/>
    </location>
</feature>
<dbReference type="GO" id="GO:0005615">
    <property type="term" value="C:extracellular space"/>
    <property type="evidence" value="ECO:0007669"/>
    <property type="project" value="TreeGrafter"/>
</dbReference>
<keyword evidence="8" id="KW-1015">Disulfide bond</keyword>
<dbReference type="InterPro" id="IPR013783">
    <property type="entry name" value="Ig-like_fold"/>
</dbReference>
<dbReference type="PANTHER" id="PTHR46708">
    <property type="entry name" value="TENASCIN"/>
    <property type="match status" value="1"/>
</dbReference>
<feature type="domain" description="Fibronectin type-III" evidence="11">
    <location>
        <begin position="1222"/>
        <end position="1319"/>
    </location>
</feature>
<dbReference type="Pfam" id="PF00147">
    <property type="entry name" value="Fibrinogen_C"/>
    <property type="match status" value="1"/>
</dbReference>
<evidence type="ECO:0000313" key="14">
    <source>
        <dbReference type="Proteomes" id="UP000233040"/>
    </source>
</evidence>
<keyword evidence="14" id="KW-1185">Reference proteome</keyword>
<dbReference type="GO" id="GO:0030155">
    <property type="term" value="P:regulation of cell adhesion"/>
    <property type="evidence" value="ECO:0007669"/>
    <property type="project" value="TreeGrafter"/>
</dbReference>
<proteinExistence type="predicted"/>
<dbReference type="FunFam" id="3.90.215.10:FF:000001">
    <property type="entry name" value="Tenascin isoform 1"/>
    <property type="match status" value="1"/>
</dbReference>
<feature type="domain" description="Fibronectin type-III" evidence="11">
    <location>
        <begin position="695"/>
        <end position="784"/>
    </location>
</feature>
<feature type="compositionally biased region" description="Low complexity" evidence="10">
    <location>
        <begin position="441"/>
        <end position="450"/>
    </location>
</feature>
<feature type="domain" description="Fibronectin type-III" evidence="11">
    <location>
        <begin position="128"/>
        <end position="221"/>
    </location>
</feature>
<keyword evidence="9" id="KW-0325">Glycoprotein</keyword>
<organism evidence="13 14">
    <name type="scientific">Cebus imitator</name>
    <name type="common">Panamanian white-faced capuchin</name>
    <name type="synonym">Cebus capucinus imitator</name>
    <dbReference type="NCBI Taxonomy" id="2715852"/>
    <lineage>
        <taxon>Eukaryota</taxon>
        <taxon>Metazoa</taxon>
        <taxon>Chordata</taxon>
        <taxon>Craniata</taxon>
        <taxon>Vertebrata</taxon>
        <taxon>Euteleostomi</taxon>
        <taxon>Mammalia</taxon>
        <taxon>Eutheria</taxon>
        <taxon>Euarchontoglires</taxon>
        <taxon>Primates</taxon>
        <taxon>Haplorrhini</taxon>
        <taxon>Platyrrhini</taxon>
        <taxon>Cebidae</taxon>
        <taxon>Cebinae</taxon>
        <taxon>Cebus</taxon>
    </lineage>
</organism>
<dbReference type="FunFam" id="2.60.40.10:FF:000760">
    <property type="entry name" value="tenascin-X"/>
    <property type="match status" value="1"/>
</dbReference>
<dbReference type="GO" id="GO:0031175">
    <property type="term" value="P:neuron projection development"/>
    <property type="evidence" value="ECO:0007669"/>
    <property type="project" value="TreeGrafter"/>
</dbReference>
<evidence type="ECO:0000256" key="7">
    <source>
        <dbReference type="ARBA" id="ARBA00022889"/>
    </source>
</evidence>
<protein>
    <submittedName>
        <fullName evidence="13">Tenascin XB</fullName>
    </submittedName>
</protein>
<feature type="compositionally biased region" description="Pro residues" evidence="10">
    <location>
        <begin position="12"/>
        <end position="23"/>
    </location>
</feature>
<dbReference type="InterPro" id="IPR036056">
    <property type="entry name" value="Fibrinogen-like_C"/>
</dbReference>
<keyword evidence="6" id="KW-0677">Repeat</keyword>
<feature type="domain" description="Fibrinogen C-terminal" evidence="12">
    <location>
        <begin position="1586"/>
        <end position="1801"/>
    </location>
</feature>
<evidence type="ECO:0000256" key="6">
    <source>
        <dbReference type="ARBA" id="ARBA00022737"/>
    </source>
</evidence>
<reference evidence="13" key="2">
    <citation type="submission" date="2025-09" db="UniProtKB">
        <authorList>
            <consortium name="Ensembl"/>
        </authorList>
    </citation>
    <scope>IDENTIFICATION</scope>
</reference>
<feature type="domain" description="Fibronectin type-III" evidence="11">
    <location>
        <begin position="25"/>
        <end position="114"/>
    </location>
</feature>
<dbReference type="SMART" id="SM00060">
    <property type="entry name" value="FN3"/>
    <property type="match status" value="13"/>
</dbReference>
<keyword evidence="7" id="KW-0130">Cell adhesion</keyword>
<dbReference type="PANTHER" id="PTHR46708:SF3">
    <property type="entry name" value="TENASCIN-X"/>
    <property type="match status" value="1"/>
</dbReference>
<dbReference type="PROSITE" id="PS50853">
    <property type="entry name" value="FN3"/>
    <property type="match status" value="12"/>
</dbReference>
<feature type="domain" description="Fibronectin type-III" evidence="11">
    <location>
        <begin position="453"/>
        <end position="548"/>
    </location>
</feature>
<evidence type="ECO:0000256" key="10">
    <source>
        <dbReference type="SAM" id="MobiDB-lite"/>
    </source>
</evidence>
<evidence type="ECO:0000256" key="5">
    <source>
        <dbReference type="ARBA" id="ARBA00022729"/>
    </source>
</evidence>
<dbReference type="Pfam" id="PF00041">
    <property type="entry name" value="fn3"/>
    <property type="match status" value="13"/>
</dbReference>
<evidence type="ECO:0000259" key="11">
    <source>
        <dbReference type="PROSITE" id="PS50853"/>
    </source>
</evidence>
<dbReference type="FunFam" id="2.60.40.10:FF:000024">
    <property type="entry name" value="Tenascin-X"/>
    <property type="match status" value="8"/>
</dbReference>
<evidence type="ECO:0000256" key="8">
    <source>
        <dbReference type="ARBA" id="ARBA00023157"/>
    </source>
</evidence>
<dbReference type="Gene3D" id="3.90.215.10">
    <property type="entry name" value="Gamma Fibrinogen, chain A, domain 1"/>
    <property type="match status" value="1"/>
</dbReference>
<evidence type="ECO:0000256" key="3">
    <source>
        <dbReference type="ARBA" id="ARBA00022530"/>
    </source>
</evidence>
<evidence type="ECO:0000256" key="4">
    <source>
        <dbReference type="ARBA" id="ARBA00022536"/>
    </source>
</evidence>
<feature type="region of interest" description="Disordered" evidence="10">
    <location>
        <begin position="435"/>
        <end position="466"/>
    </location>
</feature>
<keyword evidence="3" id="KW-0272">Extracellular matrix</keyword>
<reference evidence="13" key="1">
    <citation type="submission" date="2025-08" db="UniProtKB">
        <authorList>
            <consortium name="Ensembl"/>
        </authorList>
    </citation>
    <scope>IDENTIFICATION</scope>
</reference>
<dbReference type="PROSITE" id="PS00514">
    <property type="entry name" value="FIBRINOGEN_C_1"/>
    <property type="match status" value="1"/>
</dbReference>
<feature type="region of interest" description="Disordered" evidence="10">
    <location>
        <begin position="1203"/>
        <end position="1225"/>
    </location>
</feature>
<evidence type="ECO:0000256" key="9">
    <source>
        <dbReference type="ARBA" id="ARBA00023180"/>
    </source>
</evidence>
<dbReference type="InterPro" id="IPR003961">
    <property type="entry name" value="FN3_dom"/>
</dbReference>
<feature type="domain" description="Fibronectin type-III" evidence="11">
    <location>
        <begin position="1323"/>
        <end position="1412"/>
    </location>
</feature>
<dbReference type="SUPFAM" id="SSF56496">
    <property type="entry name" value="Fibrinogen C-terminal domain-like"/>
    <property type="match status" value="1"/>
</dbReference>
<dbReference type="GO" id="GO:0007155">
    <property type="term" value="P:cell adhesion"/>
    <property type="evidence" value="ECO:0007669"/>
    <property type="project" value="UniProtKB-KW"/>
</dbReference>
<dbReference type="GeneTree" id="ENSGT00940000155565"/>
<dbReference type="CDD" id="cd00063">
    <property type="entry name" value="FN3"/>
    <property type="match status" value="13"/>
</dbReference>
<dbReference type="CDD" id="cd00087">
    <property type="entry name" value="FReD"/>
    <property type="match status" value="1"/>
</dbReference>
<accession>A0A2K5QSB4</accession>